<dbReference type="InterPro" id="IPR004753">
    <property type="entry name" value="MreB"/>
</dbReference>
<keyword evidence="2 6" id="KW-0547">Nucleotide-binding</keyword>
<dbReference type="CDD" id="cd10225">
    <property type="entry name" value="ASKHA_NBD_MreB-like"/>
    <property type="match status" value="1"/>
</dbReference>
<evidence type="ECO:0000256" key="6">
    <source>
        <dbReference type="HAMAP-Rule" id="MF_02207"/>
    </source>
</evidence>
<keyword evidence="4 6" id="KW-0133">Cell shape</keyword>
<feature type="binding site" evidence="6">
    <location>
        <begin position="162"/>
        <end position="164"/>
    </location>
    <ligand>
        <name>ATP</name>
        <dbReference type="ChEBI" id="CHEBI:30616"/>
    </ligand>
</feature>
<evidence type="ECO:0000256" key="4">
    <source>
        <dbReference type="ARBA" id="ARBA00022960"/>
    </source>
</evidence>
<sequence length="341" mass="37186">MGIFNFLTKDIAIDLGTANTLIIHKNQVVVDEPSIIALDRTTNKVLAVGRQAMMMHEKTNDNIKTIRPLKDGVIADFTAAELMMRGLIKMMDKGNSFFSPALRMVICIPSGITEVEKRAVKDSAEHAGAREVYMVHEPIAAAIGIGIDIEQPNGSLVVDIGGGTTEVAIISLSGIVVENSIRVAGDEFTRDIKDYLLREHKLIIGERSAEQIKIQVGAALPELENPPADFEIRGRDQMTGIPKEILINYSEIAYALDSSITKIEVAIMETLQRAPAELSGDIFHNGIHLAGGGAMLHGLDKRIEKKTQLKVHVADDPLKAVVRGTGEILKNLEKYKPVLIT</sequence>
<feature type="binding site" evidence="6">
    <location>
        <begin position="210"/>
        <end position="213"/>
    </location>
    <ligand>
        <name>ATP</name>
        <dbReference type="ChEBI" id="CHEBI:30616"/>
    </ligand>
</feature>
<dbReference type="NCBIfam" id="TIGR00904">
    <property type="entry name" value="mreB"/>
    <property type="match status" value="1"/>
</dbReference>
<comment type="function">
    <text evidence="6">Forms membrane-associated dynamic filaments that are essential for cell shape determination. Acts by regulating cell wall synthesis and cell elongation, and thus cell shape. A feedback loop between cell geometry and MreB localization may maintain elongated cell shape by targeting cell wall growth to regions of negative cell wall curvature.</text>
</comment>
<dbReference type="AlphaFoldDB" id="A0A2S2DXT7"/>
<accession>A0A2S2DXT7</accession>
<evidence type="ECO:0000256" key="3">
    <source>
        <dbReference type="ARBA" id="ARBA00022840"/>
    </source>
</evidence>
<proteinExistence type="inferred from homology"/>
<dbReference type="Gene3D" id="3.30.420.40">
    <property type="match status" value="3"/>
</dbReference>
<dbReference type="Proteomes" id="UP000245468">
    <property type="component" value="Chromosome"/>
</dbReference>
<keyword evidence="8" id="KW-1185">Reference proteome</keyword>
<comment type="similarity">
    <text evidence="5 6">Belongs to the FtsA/MreB family.</text>
</comment>
<feature type="binding site" evidence="6">
    <location>
        <begin position="17"/>
        <end position="19"/>
    </location>
    <ligand>
        <name>ATP</name>
        <dbReference type="ChEBI" id="CHEBI:30616"/>
    </ligand>
</feature>
<comment type="subcellular location">
    <subcellularLocation>
        <location evidence="6">Cytoplasm</location>
    </subcellularLocation>
    <text evidence="6">Membrane-associated.</text>
</comment>
<dbReference type="PRINTS" id="PR01652">
    <property type="entry name" value="SHAPEPROTEIN"/>
</dbReference>
<dbReference type="RefSeq" id="WP_109324299.1">
    <property type="nucleotide sequence ID" value="NZ_CP029346.1"/>
</dbReference>
<comment type="subunit">
    <text evidence="6">Forms polymers.</text>
</comment>
<keyword evidence="1 6" id="KW-0963">Cytoplasm</keyword>
<dbReference type="NCBIfam" id="NF010539">
    <property type="entry name" value="PRK13927.1"/>
    <property type="match status" value="1"/>
</dbReference>
<evidence type="ECO:0000256" key="2">
    <source>
        <dbReference type="ARBA" id="ARBA00022741"/>
    </source>
</evidence>
<reference evidence="8" key="1">
    <citation type="submission" date="2018-05" db="EMBL/GenBank/DDBJ databases">
        <title>Pseudarcicella sp. HME7025 Genome sequencing and assembly.</title>
        <authorList>
            <person name="Kim H."/>
            <person name="Kang H."/>
            <person name="Joh K."/>
        </authorList>
    </citation>
    <scope>NUCLEOTIDE SEQUENCE [LARGE SCALE GENOMIC DNA]</scope>
    <source>
        <strain evidence="8">HME7025</strain>
    </source>
</reference>
<gene>
    <name evidence="6" type="primary">mreB</name>
    <name evidence="7" type="ORF">HME7025_02364</name>
</gene>
<keyword evidence="3 6" id="KW-0067">ATP-binding</keyword>
<dbReference type="KEGG" id="psez:HME7025_02364"/>
<evidence type="ECO:0000256" key="1">
    <source>
        <dbReference type="ARBA" id="ARBA00022490"/>
    </source>
</evidence>
<comment type="caution">
    <text evidence="6">Lacks conserved residue(s) required for the propagation of feature annotation.</text>
</comment>
<dbReference type="HAMAP" id="MF_02207">
    <property type="entry name" value="MreB"/>
    <property type="match status" value="1"/>
</dbReference>
<dbReference type="OrthoDB" id="9768127at2"/>
<dbReference type="GO" id="GO:0005737">
    <property type="term" value="C:cytoplasm"/>
    <property type="evidence" value="ECO:0007669"/>
    <property type="project" value="UniProtKB-SubCell"/>
</dbReference>
<evidence type="ECO:0000313" key="8">
    <source>
        <dbReference type="Proteomes" id="UP000245468"/>
    </source>
</evidence>
<dbReference type="GO" id="GO:0008360">
    <property type="term" value="P:regulation of cell shape"/>
    <property type="evidence" value="ECO:0007669"/>
    <property type="project" value="UniProtKB-UniRule"/>
</dbReference>
<dbReference type="InterPro" id="IPR043129">
    <property type="entry name" value="ATPase_NBD"/>
</dbReference>
<dbReference type="GO" id="GO:0000902">
    <property type="term" value="P:cell morphogenesis"/>
    <property type="evidence" value="ECO:0007669"/>
    <property type="project" value="InterPro"/>
</dbReference>
<dbReference type="InterPro" id="IPR056546">
    <property type="entry name" value="MreB_MamK-like"/>
</dbReference>
<name>A0A2S2DXT7_9BACT</name>
<protein>
    <recommendedName>
        <fullName evidence="6">Cell shape-determining protein MreB</fullName>
    </recommendedName>
</protein>
<dbReference type="GO" id="GO:0005524">
    <property type="term" value="F:ATP binding"/>
    <property type="evidence" value="ECO:0007669"/>
    <property type="project" value="UniProtKB-KW"/>
</dbReference>
<evidence type="ECO:0000313" key="7">
    <source>
        <dbReference type="EMBL" id="AWL10205.1"/>
    </source>
</evidence>
<evidence type="ECO:0000256" key="5">
    <source>
        <dbReference type="ARBA" id="ARBA00023458"/>
    </source>
</evidence>
<dbReference type="Pfam" id="PF06723">
    <property type="entry name" value="MreB_Mbl"/>
    <property type="match status" value="1"/>
</dbReference>
<dbReference type="PANTHER" id="PTHR42749">
    <property type="entry name" value="CELL SHAPE-DETERMINING PROTEIN MREB"/>
    <property type="match status" value="1"/>
</dbReference>
<dbReference type="EMBL" id="CP029346">
    <property type="protein sequence ID" value="AWL10205.1"/>
    <property type="molecule type" value="Genomic_DNA"/>
</dbReference>
<dbReference type="PANTHER" id="PTHR42749:SF1">
    <property type="entry name" value="CELL SHAPE-DETERMINING PROTEIN MREB"/>
    <property type="match status" value="1"/>
</dbReference>
<organism evidence="7 8">
    <name type="scientific">Aquirufa nivalisilvae</name>
    <dbReference type="NCBI Taxonomy" id="2516557"/>
    <lineage>
        <taxon>Bacteria</taxon>
        <taxon>Pseudomonadati</taxon>
        <taxon>Bacteroidota</taxon>
        <taxon>Cytophagia</taxon>
        <taxon>Cytophagales</taxon>
        <taxon>Flectobacillaceae</taxon>
        <taxon>Aquirufa</taxon>
    </lineage>
</organism>
<dbReference type="SUPFAM" id="SSF53067">
    <property type="entry name" value="Actin-like ATPase domain"/>
    <property type="match status" value="2"/>
</dbReference>